<keyword evidence="2" id="KW-1185">Reference proteome</keyword>
<reference evidence="1 2" key="1">
    <citation type="submission" date="2017-04" db="EMBL/GenBank/DDBJ databases">
        <authorList>
            <person name="Varghese N."/>
            <person name="Submissions S."/>
        </authorList>
    </citation>
    <scope>NUCLEOTIDE SEQUENCE [LARGE SCALE GENOMIC DNA]</scope>
    <source>
        <strain evidence="1 2">J3</strain>
    </source>
</reference>
<organism evidence="1 2">
    <name type="scientific">Rhodococcus rhodochrous J3</name>
    <dbReference type="NCBI Taxonomy" id="903528"/>
    <lineage>
        <taxon>Bacteria</taxon>
        <taxon>Bacillati</taxon>
        <taxon>Actinomycetota</taxon>
        <taxon>Actinomycetes</taxon>
        <taxon>Mycobacteriales</taxon>
        <taxon>Nocardiaceae</taxon>
        <taxon>Rhodococcus</taxon>
    </lineage>
</organism>
<proteinExistence type="predicted"/>
<protein>
    <submittedName>
        <fullName evidence="1">Uncharacterized protein</fullName>
    </submittedName>
</protein>
<evidence type="ECO:0000313" key="2">
    <source>
        <dbReference type="Proteomes" id="UP000193566"/>
    </source>
</evidence>
<name>A0ABY1MAL3_RHORH</name>
<dbReference type="EMBL" id="FXAV01000005">
    <property type="protein sequence ID" value="SMG36257.1"/>
    <property type="molecule type" value="Genomic_DNA"/>
</dbReference>
<comment type="caution">
    <text evidence="1">The sequence shown here is derived from an EMBL/GenBank/DDBJ whole genome shotgun (WGS) entry which is preliminary data.</text>
</comment>
<dbReference type="Proteomes" id="UP000193566">
    <property type="component" value="Unassembled WGS sequence"/>
</dbReference>
<evidence type="ECO:0000313" key="1">
    <source>
        <dbReference type="EMBL" id="SMG36257.1"/>
    </source>
</evidence>
<gene>
    <name evidence="1" type="ORF">SAMN02745947_02451</name>
</gene>
<sequence>MNRVIYARSVHGEREIAARGPAQRTERGLLRT</sequence>
<accession>A0ABY1MAL3</accession>